<organism evidence="4 5">
    <name type="scientific">Neopusillimonas maritima</name>
    <dbReference type="NCBI Taxonomy" id="2026239"/>
    <lineage>
        <taxon>Bacteria</taxon>
        <taxon>Pseudomonadati</taxon>
        <taxon>Pseudomonadota</taxon>
        <taxon>Betaproteobacteria</taxon>
        <taxon>Burkholderiales</taxon>
        <taxon>Alcaligenaceae</taxon>
        <taxon>Neopusillimonas</taxon>
    </lineage>
</organism>
<dbReference type="Proteomes" id="UP000266483">
    <property type="component" value="Unassembled WGS sequence"/>
</dbReference>
<dbReference type="EMBL" id="NQYH01000011">
    <property type="protein sequence ID" value="RIY40111.1"/>
    <property type="molecule type" value="Genomic_DNA"/>
</dbReference>
<reference evidence="5 6" key="1">
    <citation type="submission" date="2017-08" db="EMBL/GenBank/DDBJ databases">
        <title>Pusillimonas indicus sp. nov., a member of the family Alcaligenaceae isolated from surface seawater.</title>
        <authorList>
            <person name="Li J."/>
        </authorList>
    </citation>
    <scope>NUCLEOTIDE SEQUENCE [LARGE SCALE GENOMIC DNA]</scope>
    <source>
        <strain evidence="3 6">17-4A</strain>
        <strain evidence="4 5">L52-1-41</strain>
    </source>
</reference>
<dbReference type="SUPFAM" id="SSF53756">
    <property type="entry name" value="UDP-Glycosyltransferase/glycogen phosphorylase"/>
    <property type="match status" value="1"/>
</dbReference>
<evidence type="ECO:0000313" key="3">
    <source>
        <dbReference type="EMBL" id="RII83377.1"/>
    </source>
</evidence>
<dbReference type="GO" id="GO:0005829">
    <property type="term" value="C:cytosol"/>
    <property type="evidence" value="ECO:0007669"/>
    <property type="project" value="TreeGrafter"/>
</dbReference>
<dbReference type="CDD" id="cd03789">
    <property type="entry name" value="GT9_LPS_heptosyltransferase"/>
    <property type="match status" value="1"/>
</dbReference>
<comment type="caution">
    <text evidence="4">The sequence shown here is derived from an EMBL/GenBank/DDBJ whole genome shotgun (WGS) entry which is preliminary data.</text>
</comment>
<dbReference type="GO" id="GO:0008713">
    <property type="term" value="F:ADP-heptose-lipopolysaccharide heptosyltransferase activity"/>
    <property type="evidence" value="ECO:0007669"/>
    <property type="project" value="TreeGrafter"/>
</dbReference>
<evidence type="ECO:0000256" key="1">
    <source>
        <dbReference type="ARBA" id="ARBA00022676"/>
    </source>
</evidence>
<evidence type="ECO:0000313" key="6">
    <source>
        <dbReference type="Proteomes" id="UP000266483"/>
    </source>
</evidence>
<keyword evidence="2" id="KW-0808">Transferase</keyword>
<name>A0A3A1YRH5_9BURK</name>
<keyword evidence="6" id="KW-1185">Reference proteome</keyword>
<protein>
    <recommendedName>
        <fullName evidence="7">ADP-heptose--LPS heptosyltransferase</fullName>
    </recommendedName>
</protein>
<dbReference type="GO" id="GO:0009244">
    <property type="term" value="P:lipopolysaccharide core region biosynthetic process"/>
    <property type="evidence" value="ECO:0007669"/>
    <property type="project" value="TreeGrafter"/>
</dbReference>
<dbReference type="Pfam" id="PF01075">
    <property type="entry name" value="Glyco_transf_9"/>
    <property type="match status" value="1"/>
</dbReference>
<sequence>MATNVVFLRSMQFLGGHLVTYPLLYQLRQLFPNDRLHVVGTDPIAAHYESTPWVDSYIQAECARKKLAALKGVSRSFVLHYSSEQYALLTFLRRIGVRSGFRNGRVSDFLWTHRWKKDPNEYLGLANLQLARQLSDFCPETVARGAMAALAETADPTLPLAQVVFIPGGGAGAYKRWHIGSYVALADALKAQFGLQSFCFITGPGEAQEADYIAGLGRADFHVARNRSMADIARLCLHARLMVANDCGPSHIAQNVAGKYVGLFHDHEPQWFWHRSGAVELTPDNGTCDIQSITVERVAQACGRLLDFVLIRK</sequence>
<gene>
    <name evidence="3" type="ORF">CJO09_07205</name>
    <name evidence="4" type="ORF">CJP73_12260</name>
</gene>
<dbReference type="InterPro" id="IPR002201">
    <property type="entry name" value="Glyco_trans_9"/>
</dbReference>
<dbReference type="RefSeq" id="WP_119441755.1">
    <property type="nucleotide sequence ID" value="NZ_CP170494.1"/>
</dbReference>
<accession>A0A3A1YRH5</accession>
<evidence type="ECO:0000313" key="5">
    <source>
        <dbReference type="Proteomes" id="UP000266206"/>
    </source>
</evidence>
<dbReference type="Gene3D" id="3.40.50.2000">
    <property type="entry name" value="Glycogen Phosphorylase B"/>
    <property type="match status" value="2"/>
</dbReference>
<evidence type="ECO:0008006" key="7">
    <source>
        <dbReference type="Google" id="ProtNLM"/>
    </source>
</evidence>
<keyword evidence="1" id="KW-0328">Glycosyltransferase</keyword>
<evidence type="ECO:0000256" key="2">
    <source>
        <dbReference type="ARBA" id="ARBA00022679"/>
    </source>
</evidence>
<dbReference type="OrthoDB" id="8661261at2"/>
<evidence type="ECO:0000313" key="4">
    <source>
        <dbReference type="EMBL" id="RIY40111.1"/>
    </source>
</evidence>
<dbReference type="PANTHER" id="PTHR30160">
    <property type="entry name" value="TETRAACYLDISACCHARIDE 4'-KINASE-RELATED"/>
    <property type="match status" value="1"/>
</dbReference>
<dbReference type="InterPro" id="IPR051199">
    <property type="entry name" value="LPS_LOS_Heptosyltrfase"/>
</dbReference>
<dbReference type="Proteomes" id="UP000266206">
    <property type="component" value="Unassembled WGS sequence"/>
</dbReference>
<proteinExistence type="predicted"/>
<dbReference type="AlphaFoldDB" id="A0A3A1YRH5"/>
<dbReference type="EMBL" id="NQOU01000002">
    <property type="protein sequence ID" value="RII83377.1"/>
    <property type="molecule type" value="Genomic_DNA"/>
</dbReference>